<protein>
    <submittedName>
        <fullName evidence="1">Uncharacterized protein</fullName>
    </submittedName>
</protein>
<proteinExistence type="predicted"/>
<evidence type="ECO:0000313" key="2">
    <source>
        <dbReference type="Proteomes" id="UP001055811"/>
    </source>
</evidence>
<dbReference type="Proteomes" id="UP001055811">
    <property type="component" value="Linkage Group LG07"/>
</dbReference>
<sequence>MLLSFRHCRCNTIKPSKTPKPYQSSCPVSIFVSSSPQFTTTATTNVPFHHSQHHPTTPATPILNPFTTTNHRYVPRSRILTSRSQFWDINMDSGPVLKSKIVTTGILFRLFLKKKLSTLQWMAIVLFPIGTTISQDDSDKDDEGGLTIFFDVDSKGIAIFNRMIKKTEKASTSANNSC</sequence>
<reference evidence="2" key="1">
    <citation type="journal article" date="2022" name="Mol. Ecol. Resour.">
        <title>The genomes of chicory, endive, great burdock and yacon provide insights into Asteraceae palaeo-polyploidization history and plant inulin production.</title>
        <authorList>
            <person name="Fan W."/>
            <person name="Wang S."/>
            <person name="Wang H."/>
            <person name="Wang A."/>
            <person name="Jiang F."/>
            <person name="Liu H."/>
            <person name="Zhao H."/>
            <person name="Xu D."/>
            <person name="Zhang Y."/>
        </authorList>
    </citation>
    <scope>NUCLEOTIDE SEQUENCE [LARGE SCALE GENOMIC DNA]</scope>
    <source>
        <strain evidence="2">cv. Punajuju</strain>
    </source>
</reference>
<comment type="caution">
    <text evidence="1">The sequence shown here is derived from an EMBL/GenBank/DDBJ whole genome shotgun (WGS) entry which is preliminary data.</text>
</comment>
<gene>
    <name evidence="1" type="ORF">L2E82_40321</name>
</gene>
<evidence type="ECO:0000313" key="1">
    <source>
        <dbReference type="EMBL" id="KAI3710538.1"/>
    </source>
</evidence>
<dbReference type="EMBL" id="CM042015">
    <property type="protein sequence ID" value="KAI3710538.1"/>
    <property type="molecule type" value="Genomic_DNA"/>
</dbReference>
<accession>A0ACB9AME2</accession>
<reference evidence="1 2" key="2">
    <citation type="journal article" date="2022" name="Mol. Ecol. Resour.">
        <title>The genomes of chicory, endive, great burdock and yacon provide insights into Asteraceae paleo-polyploidization history and plant inulin production.</title>
        <authorList>
            <person name="Fan W."/>
            <person name="Wang S."/>
            <person name="Wang H."/>
            <person name="Wang A."/>
            <person name="Jiang F."/>
            <person name="Liu H."/>
            <person name="Zhao H."/>
            <person name="Xu D."/>
            <person name="Zhang Y."/>
        </authorList>
    </citation>
    <scope>NUCLEOTIDE SEQUENCE [LARGE SCALE GENOMIC DNA]</scope>
    <source>
        <strain evidence="2">cv. Punajuju</strain>
        <tissue evidence="1">Leaves</tissue>
    </source>
</reference>
<keyword evidence="2" id="KW-1185">Reference proteome</keyword>
<name>A0ACB9AME2_CICIN</name>
<organism evidence="1 2">
    <name type="scientific">Cichorium intybus</name>
    <name type="common">Chicory</name>
    <dbReference type="NCBI Taxonomy" id="13427"/>
    <lineage>
        <taxon>Eukaryota</taxon>
        <taxon>Viridiplantae</taxon>
        <taxon>Streptophyta</taxon>
        <taxon>Embryophyta</taxon>
        <taxon>Tracheophyta</taxon>
        <taxon>Spermatophyta</taxon>
        <taxon>Magnoliopsida</taxon>
        <taxon>eudicotyledons</taxon>
        <taxon>Gunneridae</taxon>
        <taxon>Pentapetalae</taxon>
        <taxon>asterids</taxon>
        <taxon>campanulids</taxon>
        <taxon>Asterales</taxon>
        <taxon>Asteraceae</taxon>
        <taxon>Cichorioideae</taxon>
        <taxon>Cichorieae</taxon>
        <taxon>Cichoriinae</taxon>
        <taxon>Cichorium</taxon>
    </lineage>
</organism>